<dbReference type="Proteomes" id="UP000677054">
    <property type="component" value="Unassembled WGS sequence"/>
</dbReference>
<evidence type="ECO:0000256" key="1">
    <source>
        <dbReference type="PROSITE-ProRule" id="PRU00235"/>
    </source>
</evidence>
<protein>
    <submittedName>
        <fullName evidence="2">Uncharacterized protein</fullName>
    </submittedName>
</protein>
<evidence type="ECO:0000313" key="3">
    <source>
        <dbReference type="Proteomes" id="UP000677054"/>
    </source>
</evidence>
<dbReference type="PANTHER" id="PTHR46337">
    <property type="entry name" value="RCC1-LIKE G EXCHANGING FACTOR-LIKE PROTEIN"/>
    <property type="match status" value="1"/>
</dbReference>
<dbReference type="SUPFAM" id="SSF50985">
    <property type="entry name" value="RCC1/BLIP-II"/>
    <property type="match status" value="1"/>
</dbReference>
<name>A0A7R9FTI6_9CRUS</name>
<dbReference type="GO" id="GO:0019843">
    <property type="term" value="F:rRNA binding"/>
    <property type="evidence" value="ECO:0007669"/>
    <property type="project" value="TreeGrafter"/>
</dbReference>
<dbReference type="GO" id="GO:0005743">
    <property type="term" value="C:mitochondrial inner membrane"/>
    <property type="evidence" value="ECO:0007669"/>
    <property type="project" value="TreeGrafter"/>
</dbReference>
<dbReference type="InterPro" id="IPR000408">
    <property type="entry name" value="Reg_chr_condens"/>
</dbReference>
<gene>
    <name evidence="2" type="ORF">DSTB1V02_LOCUS14038</name>
</gene>
<dbReference type="Gene3D" id="2.130.10.30">
    <property type="entry name" value="Regulator of chromosome condensation 1/beta-lactamase-inhibitor protein II"/>
    <property type="match status" value="1"/>
</dbReference>
<dbReference type="AlphaFoldDB" id="A0A7R9FTI6"/>
<dbReference type="GO" id="GO:0070131">
    <property type="term" value="P:positive regulation of mitochondrial translation"/>
    <property type="evidence" value="ECO:0007669"/>
    <property type="project" value="TreeGrafter"/>
</dbReference>
<dbReference type="InterPro" id="IPR053035">
    <property type="entry name" value="Mitochondrial_GEF_domain"/>
</dbReference>
<dbReference type="EMBL" id="LR908345">
    <property type="protein sequence ID" value="CAD7254292.1"/>
    <property type="molecule type" value="Genomic_DNA"/>
</dbReference>
<dbReference type="InterPro" id="IPR009091">
    <property type="entry name" value="RCC1/BLIP-II"/>
</dbReference>
<reference evidence="2" key="1">
    <citation type="submission" date="2020-11" db="EMBL/GenBank/DDBJ databases">
        <authorList>
            <person name="Tran Van P."/>
        </authorList>
    </citation>
    <scope>NUCLEOTIDE SEQUENCE</scope>
</reference>
<dbReference type="GO" id="GO:0005085">
    <property type="term" value="F:guanyl-nucleotide exchange factor activity"/>
    <property type="evidence" value="ECO:0007669"/>
    <property type="project" value="TreeGrafter"/>
</dbReference>
<proteinExistence type="predicted"/>
<dbReference type="EMBL" id="CAJPEV010008827">
    <property type="protein sequence ID" value="CAG0905435.1"/>
    <property type="molecule type" value="Genomic_DNA"/>
</dbReference>
<keyword evidence="3" id="KW-1185">Reference proteome</keyword>
<dbReference type="Pfam" id="PF00415">
    <property type="entry name" value="RCC1"/>
    <property type="match status" value="2"/>
</dbReference>
<feature type="repeat" description="RCC1" evidence="1">
    <location>
        <begin position="68"/>
        <end position="117"/>
    </location>
</feature>
<evidence type="ECO:0000313" key="2">
    <source>
        <dbReference type="EMBL" id="CAD7254292.1"/>
    </source>
</evidence>
<accession>A0A7R9FTI6</accession>
<feature type="repeat" description="RCC1" evidence="1">
    <location>
        <begin position="10"/>
        <end position="67"/>
    </location>
</feature>
<dbReference type="PANTHER" id="PTHR46337:SF1">
    <property type="entry name" value="RCC1-LIKE G EXCHANGING FACTOR-LIKE PROTEIN"/>
    <property type="match status" value="1"/>
</dbReference>
<sequence>MYACMYAESGEVWVWGYGILGLGPKVNQCPIPQRIPPTLLGQNELQPDTKVVQIQAGMSHLAAVTNKGDLFMWGHNRGGLLGLGHDKDQYFPLRVAVGAPVKKVTLGIDHTMALCRDPI</sequence>
<dbReference type="PROSITE" id="PS50012">
    <property type="entry name" value="RCC1_3"/>
    <property type="match status" value="2"/>
</dbReference>
<organism evidence="2">
    <name type="scientific">Darwinula stevensoni</name>
    <dbReference type="NCBI Taxonomy" id="69355"/>
    <lineage>
        <taxon>Eukaryota</taxon>
        <taxon>Metazoa</taxon>
        <taxon>Ecdysozoa</taxon>
        <taxon>Arthropoda</taxon>
        <taxon>Crustacea</taxon>
        <taxon>Oligostraca</taxon>
        <taxon>Ostracoda</taxon>
        <taxon>Podocopa</taxon>
        <taxon>Podocopida</taxon>
        <taxon>Darwinulocopina</taxon>
        <taxon>Darwinuloidea</taxon>
        <taxon>Darwinulidae</taxon>
        <taxon>Darwinula</taxon>
    </lineage>
</organism>
<dbReference type="OrthoDB" id="70707at2759"/>